<evidence type="ECO:0000259" key="10">
    <source>
        <dbReference type="Pfam" id="PF00999"/>
    </source>
</evidence>
<evidence type="ECO:0000313" key="11">
    <source>
        <dbReference type="EMBL" id="WCE70847.1"/>
    </source>
</evidence>
<dbReference type="AlphaFoldDB" id="A0AAX3LQ52"/>
<dbReference type="Proteomes" id="UP001210770">
    <property type="component" value="Chromosome"/>
</dbReference>
<dbReference type="GO" id="GO:0005886">
    <property type="term" value="C:plasma membrane"/>
    <property type="evidence" value="ECO:0007669"/>
    <property type="project" value="UniProtKB-SubCell"/>
</dbReference>
<feature type="transmembrane region" description="Helical" evidence="9">
    <location>
        <begin position="385"/>
        <end position="408"/>
    </location>
</feature>
<accession>A0AAX3LQ52</accession>
<dbReference type="PANTHER" id="PTHR32507:SF8">
    <property type="entry name" value="CNH1P"/>
    <property type="match status" value="1"/>
</dbReference>
<evidence type="ECO:0000256" key="9">
    <source>
        <dbReference type="SAM" id="Phobius"/>
    </source>
</evidence>
<keyword evidence="4" id="KW-1003">Cell membrane</keyword>
<feature type="transmembrane region" description="Helical" evidence="9">
    <location>
        <begin position="295"/>
        <end position="315"/>
    </location>
</feature>
<gene>
    <name evidence="11" type="ORF">PL336_03115</name>
</gene>
<feature type="transmembrane region" description="Helical" evidence="9">
    <location>
        <begin position="112"/>
        <end position="140"/>
    </location>
</feature>
<evidence type="ECO:0000256" key="1">
    <source>
        <dbReference type="ARBA" id="ARBA00004651"/>
    </source>
</evidence>
<feature type="transmembrane region" description="Helical" evidence="9">
    <location>
        <begin position="12"/>
        <end position="30"/>
    </location>
</feature>
<evidence type="ECO:0000256" key="8">
    <source>
        <dbReference type="ARBA" id="ARBA00023136"/>
    </source>
</evidence>
<evidence type="ECO:0000256" key="6">
    <source>
        <dbReference type="ARBA" id="ARBA00022989"/>
    </source>
</evidence>
<keyword evidence="5 9" id="KW-0812">Transmembrane</keyword>
<name>A0AAX3LQ52_9RHOB</name>
<feature type="transmembrane region" description="Helical" evidence="9">
    <location>
        <begin position="177"/>
        <end position="200"/>
    </location>
</feature>
<dbReference type="InterPro" id="IPR038770">
    <property type="entry name" value="Na+/solute_symporter_sf"/>
</dbReference>
<feature type="transmembrane region" description="Helical" evidence="9">
    <location>
        <begin position="355"/>
        <end position="373"/>
    </location>
</feature>
<dbReference type="EMBL" id="CP116423">
    <property type="protein sequence ID" value="WCE70847.1"/>
    <property type="molecule type" value="Genomic_DNA"/>
</dbReference>
<feature type="domain" description="Cation/H+ exchanger transmembrane" evidence="10">
    <location>
        <begin position="40"/>
        <end position="407"/>
    </location>
</feature>
<evidence type="ECO:0000256" key="5">
    <source>
        <dbReference type="ARBA" id="ARBA00022692"/>
    </source>
</evidence>
<keyword evidence="2" id="KW-0813">Transport</keyword>
<dbReference type="InterPro" id="IPR006153">
    <property type="entry name" value="Cation/H_exchanger_TM"/>
</dbReference>
<proteinExistence type="predicted"/>
<evidence type="ECO:0000256" key="2">
    <source>
        <dbReference type="ARBA" id="ARBA00022448"/>
    </source>
</evidence>
<dbReference type="Pfam" id="PF00999">
    <property type="entry name" value="Na_H_Exchanger"/>
    <property type="match status" value="1"/>
</dbReference>
<evidence type="ECO:0000313" key="12">
    <source>
        <dbReference type="Proteomes" id="UP001210770"/>
    </source>
</evidence>
<evidence type="ECO:0000256" key="4">
    <source>
        <dbReference type="ARBA" id="ARBA00022475"/>
    </source>
</evidence>
<protein>
    <submittedName>
        <fullName evidence="11">Cation:proton antiporter</fullName>
    </submittedName>
</protein>
<keyword evidence="6 9" id="KW-1133">Transmembrane helix</keyword>
<comment type="subcellular location">
    <subcellularLocation>
        <location evidence="1">Cell membrane</location>
        <topology evidence="1">Multi-pass membrane protein</topology>
    </subcellularLocation>
</comment>
<dbReference type="RefSeq" id="WP_271689057.1">
    <property type="nucleotide sequence ID" value="NZ_CP116423.1"/>
</dbReference>
<keyword evidence="8 9" id="KW-0472">Membrane</keyword>
<organism evidence="11 12">
    <name type="scientific">Sulfitobacter faviae</name>
    <dbReference type="NCBI Taxonomy" id="1775881"/>
    <lineage>
        <taxon>Bacteria</taxon>
        <taxon>Pseudomonadati</taxon>
        <taxon>Pseudomonadota</taxon>
        <taxon>Alphaproteobacteria</taxon>
        <taxon>Rhodobacterales</taxon>
        <taxon>Roseobacteraceae</taxon>
        <taxon>Sulfitobacter</taxon>
    </lineage>
</organism>
<feature type="transmembrane region" description="Helical" evidence="9">
    <location>
        <begin position="245"/>
        <end position="274"/>
    </location>
</feature>
<feature type="transmembrane region" description="Helical" evidence="9">
    <location>
        <begin position="207"/>
        <end position="225"/>
    </location>
</feature>
<feature type="transmembrane region" description="Helical" evidence="9">
    <location>
        <begin position="73"/>
        <end position="91"/>
    </location>
</feature>
<dbReference type="GO" id="GO:0015297">
    <property type="term" value="F:antiporter activity"/>
    <property type="evidence" value="ECO:0007669"/>
    <property type="project" value="UniProtKB-KW"/>
</dbReference>
<keyword evidence="3" id="KW-0050">Antiport</keyword>
<dbReference type="GO" id="GO:1902600">
    <property type="term" value="P:proton transmembrane transport"/>
    <property type="evidence" value="ECO:0007669"/>
    <property type="project" value="InterPro"/>
</dbReference>
<dbReference type="PANTHER" id="PTHR32507">
    <property type="entry name" value="NA(+)/H(+) ANTIPORTER 1"/>
    <property type="match status" value="1"/>
</dbReference>
<evidence type="ECO:0000256" key="7">
    <source>
        <dbReference type="ARBA" id="ARBA00023065"/>
    </source>
</evidence>
<evidence type="ECO:0000256" key="3">
    <source>
        <dbReference type="ARBA" id="ARBA00022449"/>
    </source>
</evidence>
<reference evidence="11" key="1">
    <citation type="submission" date="2023-01" db="EMBL/GenBank/DDBJ databases">
        <title>Comparative genomic analysis of cold water coral derived Sulfitobacter faviae: insights into their metabolism and habitat adaptation.</title>
        <authorList>
            <person name="Guo Y."/>
            <person name="Lin S."/>
            <person name="Huang Z."/>
            <person name="Tang K."/>
            <person name="Wang X."/>
        </authorList>
    </citation>
    <scope>NUCLEOTIDE SEQUENCE</scope>
    <source>
        <strain evidence="11">SCSIO W_1865</strain>
    </source>
</reference>
<feature type="transmembrane region" description="Helical" evidence="9">
    <location>
        <begin position="42"/>
        <end position="61"/>
    </location>
</feature>
<keyword evidence="7" id="KW-0406">Ion transport</keyword>
<dbReference type="Gene3D" id="1.20.1530.20">
    <property type="match status" value="1"/>
</dbReference>
<feature type="transmembrane region" description="Helical" evidence="9">
    <location>
        <begin position="321"/>
        <end position="343"/>
    </location>
</feature>
<sequence length="419" mass="44101">MSDGSFFALNGYHFALGAVGAVVILAHWLPRFFSRREPAASGLLILLGMGVFALVPGMPTFPDPRAMPFPWEVVSELCVIVALFATGLRIDRLSDWSRWGPTARLLALTMPLTILSVALMGWAFAGMTAAGAILLGAVMAPTDPVLAADVQVGPPHEGGEHPVRFALTTEAALNDGLAFPFVYLGILVAAEGLAPASWGVEWLARDVFWRIAVGAAMGAAGGWALGQVLFAVPRNAVLAETSSGVVALAGVLLCYGTTELAEGYGFIAVAMAGLVIRRVEADHAFHRRLHDFTAAVEHALTALLLVAIGAVMPALLSDLTLAGAVIVLALIFVVRPLAGWLSLMGTPLETRPRWVIALYGIRGIGSIYYLAYAAGKVEFLDEEPLWAMVGFAILLSTLVHGFTAGIAVDGLRGKGEPPS</sequence>